<evidence type="ECO:0000256" key="2">
    <source>
        <dbReference type="ARBA" id="ARBA00006285"/>
    </source>
</evidence>
<feature type="compositionally biased region" description="Polar residues" evidence="8">
    <location>
        <begin position="35"/>
        <end position="54"/>
    </location>
</feature>
<evidence type="ECO:0000313" key="12">
    <source>
        <dbReference type="EMBL" id="ORZ39578.1"/>
    </source>
</evidence>
<keyword evidence="5" id="KW-0325">Glycoprotein</keyword>
<feature type="active site" description="Proton donor" evidence="7">
    <location>
        <position position="478"/>
    </location>
</feature>
<dbReference type="STRING" id="765915.A0A1Y2HY91"/>
<organism evidence="12 13">
    <name type="scientific">Catenaria anguillulae PL171</name>
    <dbReference type="NCBI Taxonomy" id="765915"/>
    <lineage>
        <taxon>Eukaryota</taxon>
        <taxon>Fungi</taxon>
        <taxon>Fungi incertae sedis</taxon>
        <taxon>Blastocladiomycota</taxon>
        <taxon>Blastocladiomycetes</taxon>
        <taxon>Blastocladiales</taxon>
        <taxon>Catenariaceae</taxon>
        <taxon>Catenaria</taxon>
    </lineage>
</organism>
<dbReference type="InterPro" id="IPR029018">
    <property type="entry name" value="Hex-like_dom2"/>
</dbReference>
<comment type="catalytic activity">
    <reaction evidence="1">
        <text>Hydrolysis of terminal non-reducing N-acetyl-D-hexosamine residues in N-acetyl-beta-D-hexosaminides.</text>
        <dbReference type="EC" id="3.2.1.52"/>
    </reaction>
</comment>
<keyword evidence="9" id="KW-0812">Transmembrane</keyword>
<feature type="compositionally biased region" description="Pro residues" evidence="8">
    <location>
        <begin position="139"/>
        <end position="149"/>
    </location>
</feature>
<dbReference type="Gene3D" id="3.20.20.80">
    <property type="entry name" value="Glycosidases"/>
    <property type="match status" value="1"/>
</dbReference>
<dbReference type="PRINTS" id="PR00738">
    <property type="entry name" value="GLHYDRLASE20"/>
</dbReference>
<dbReference type="Proteomes" id="UP000193411">
    <property type="component" value="Unassembled WGS sequence"/>
</dbReference>
<feature type="domain" description="Beta-hexosaminidase eukaryotic type N-terminal" evidence="11">
    <location>
        <begin position="229"/>
        <end position="283"/>
    </location>
</feature>
<dbReference type="SUPFAM" id="SSF55545">
    <property type="entry name" value="beta-N-acetylhexosaminidase-like domain"/>
    <property type="match status" value="1"/>
</dbReference>
<evidence type="ECO:0000259" key="11">
    <source>
        <dbReference type="Pfam" id="PF14845"/>
    </source>
</evidence>
<keyword evidence="13" id="KW-1185">Reference proteome</keyword>
<evidence type="ECO:0000256" key="1">
    <source>
        <dbReference type="ARBA" id="ARBA00001231"/>
    </source>
</evidence>
<name>A0A1Y2HY91_9FUNG</name>
<evidence type="ECO:0000256" key="8">
    <source>
        <dbReference type="SAM" id="MobiDB-lite"/>
    </source>
</evidence>
<feature type="compositionally biased region" description="Basic and acidic residues" evidence="8">
    <location>
        <begin position="1"/>
        <end position="15"/>
    </location>
</feature>
<comment type="similarity">
    <text evidence="2">Belongs to the glycosyl hydrolase 20 family.</text>
</comment>
<dbReference type="PANTHER" id="PTHR22600">
    <property type="entry name" value="BETA-HEXOSAMINIDASE"/>
    <property type="match status" value="1"/>
</dbReference>
<keyword evidence="9" id="KW-1133">Transmembrane helix</keyword>
<keyword evidence="6" id="KW-0326">Glycosidase</keyword>
<evidence type="ECO:0000256" key="6">
    <source>
        <dbReference type="ARBA" id="ARBA00023295"/>
    </source>
</evidence>
<dbReference type="InterPro" id="IPR017853">
    <property type="entry name" value="GH"/>
</dbReference>
<feature type="region of interest" description="Disordered" evidence="8">
    <location>
        <begin position="133"/>
        <end position="154"/>
    </location>
</feature>
<feature type="domain" description="Glycoside hydrolase family 20 catalytic" evidence="10">
    <location>
        <begin position="389"/>
        <end position="652"/>
    </location>
</feature>
<comment type="caution">
    <text evidence="12">The sequence shown here is derived from an EMBL/GenBank/DDBJ whole genome shotgun (WGS) entry which is preliminary data.</text>
</comment>
<dbReference type="Pfam" id="PF14845">
    <property type="entry name" value="Glycohydro_20b2"/>
    <property type="match status" value="1"/>
</dbReference>
<reference evidence="12 13" key="1">
    <citation type="submission" date="2016-07" db="EMBL/GenBank/DDBJ databases">
        <title>Pervasive Adenine N6-methylation of Active Genes in Fungi.</title>
        <authorList>
            <consortium name="DOE Joint Genome Institute"/>
            <person name="Mondo S.J."/>
            <person name="Dannebaum R.O."/>
            <person name="Kuo R.C."/>
            <person name="Labutti K."/>
            <person name="Haridas S."/>
            <person name="Kuo A."/>
            <person name="Salamov A."/>
            <person name="Ahrendt S.R."/>
            <person name="Lipzen A."/>
            <person name="Sullivan W."/>
            <person name="Andreopoulos W.B."/>
            <person name="Clum A."/>
            <person name="Lindquist E."/>
            <person name="Daum C."/>
            <person name="Ramamoorthy G.K."/>
            <person name="Gryganskyi A."/>
            <person name="Culley D."/>
            <person name="Magnuson J.K."/>
            <person name="James T.Y."/>
            <person name="O'Malley M.A."/>
            <person name="Stajich J.E."/>
            <person name="Spatafora J.W."/>
            <person name="Visel A."/>
            <person name="Grigoriev I.V."/>
        </authorList>
    </citation>
    <scope>NUCLEOTIDE SEQUENCE [LARGE SCALE GENOMIC DNA]</scope>
    <source>
        <strain evidence="12 13">PL171</strain>
    </source>
</reference>
<dbReference type="SUPFAM" id="SSF51445">
    <property type="entry name" value="(Trans)glycosidases"/>
    <property type="match status" value="1"/>
</dbReference>
<dbReference type="AlphaFoldDB" id="A0A1Y2HY91"/>
<evidence type="ECO:0000256" key="9">
    <source>
        <dbReference type="SAM" id="Phobius"/>
    </source>
</evidence>
<evidence type="ECO:0000256" key="4">
    <source>
        <dbReference type="ARBA" id="ARBA00022801"/>
    </source>
</evidence>
<dbReference type="OrthoDB" id="428480at2759"/>
<dbReference type="GO" id="GO:0004563">
    <property type="term" value="F:beta-N-acetylhexosaminidase activity"/>
    <property type="evidence" value="ECO:0007669"/>
    <property type="project" value="UniProtKB-EC"/>
</dbReference>
<feature type="compositionally biased region" description="Basic and acidic residues" evidence="8">
    <location>
        <begin position="71"/>
        <end position="85"/>
    </location>
</feature>
<dbReference type="InterPro" id="IPR029019">
    <property type="entry name" value="HEX_eukaryotic_N"/>
</dbReference>
<dbReference type="GO" id="GO:0016020">
    <property type="term" value="C:membrane"/>
    <property type="evidence" value="ECO:0007669"/>
    <property type="project" value="TreeGrafter"/>
</dbReference>
<sequence>MSSPHPEDSRYDLNRAVDTPDISSSPSPSPDHARQASQPLVASSTVGSVRSRISPTKLGRDGAGAGMSSDTLRDDKANDSTEDKLASISDPPRNACWSWLLSPIALTALMVYALVMTGLFAWAAVRLAGMGEPGSSSSLPPPSPSPFPARPKSAAKAPIPVLPLPRRITLGTAAQNNVTLPLPISFALPSNASVFLQSTVSRYIPLVFPCTEPQSIIVAAGLLPATTGTVIVVTVHSADESLGVETNERYTLNTSQQDSRLAIEISAATVYGAMRALDTLAQLVSPISPMGLLANVDNSFLPTSLLPEPMVRTADLRHARSQDILRSVPLTIDDWPRVPHRGLLIDTSRHFIPLGILKRMVDGIAAAKMNVLHWHVSDAQSFPMRFDDVYMEKDVRDFVEYWGPRDSRIRHSWHTFSFSHAHPSIVVCGNRQPYPDWGASPPTGQLDPTNPATYDLIKRLATAVYRSFPMYVHWGHDEINANCWSNFDGGDTKTTLAKFHERLRRVLAEATVAAGSKSVDKKVIVWEEPFTHLGLETSPTPAENTTFHAVQLWVKSSPETLAAIQAAGKQAIVSDSNAWYLDCGQGAWLTDARTEDLGWCKYRSWQAVYAYDPFPRAILGGEVAMWTEQTDAANVLSKVFPRAFAFAERAWADPERDQGWDEEGKDVWEDATRRMSLARERIGRWRGVAAGPLQPEWCGDREADCKFG</sequence>
<dbReference type="PANTHER" id="PTHR22600:SF57">
    <property type="entry name" value="BETA-N-ACETYLHEXOSAMINIDASE"/>
    <property type="match status" value="1"/>
</dbReference>
<evidence type="ECO:0000256" key="7">
    <source>
        <dbReference type="PIRSR" id="PIRSR625705-1"/>
    </source>
</evidence>
<evidence type="ECO:0000256" key="5">
    <source>
        <dbReference type="ARBA" id="ARBA00023180"/>
    </source>
</evidence>
<dbReference type="InterPro" id="IPR015883">
    <property type="entry name" value="Glyco_hydro_20_cat"/>
</dbReference>
<dbReference type="Pfam" id="PF00728">
    <property type="entry name" value="Glyco_hydro_20"/>
    <property type="match status" value="2"/>
</dbReference>
<feature type="domain" description="Glycoside hydrolase family 20 catalytic" evidence="10">
    <location>
        <begin position="339"/>
        <end position="387"/>
    </location>
</feature>
<feature type="region of interest" description="Disordered" evidence="8">
    <location>
        <begin position="1"/>
        <end position="88"/>
    </location>
</feature>
<proteinExistence type="inferred from homology"/>
<dbReference type="GO" id="GO:0030203">
    <property type="term" value="P:glycosaminoglycan metabolic process"/>
    <property type="evidence" value="ECO:0007669"/>
    <property type="project" value="TreeGrafter"/>
</dbReference>
<dbReference type="InterPro" id="IPR025705">
    <property type="entry name" value="Beta_hexosaminidase_sua/sub"/>
</dbReference>
<evidence type="ECO:0000256" key="3">
    <source>
        <dbReference type="ARBA" id="ARBA00012663"/>
    </source>
</evidence>
<keyword evidence="4 12" id="KW-0378">Hydrolase</keyword>
<evidence type="ECO:0000259" key="10">
    <source>
        <dbReference type="Pfam" id="PF00728"/>
    </source>
</evidence>
<dbReference type="Gene3D" id="3.30.379.10">
    <property type="entry name" value="Chitobiase/beta-hexosaminidase domain 2-like"/>
    <property type="match status" value="1"/>
</dbReference>
<dbReference type="EC" id="3.2.1.52" evidence="3"/>
<accession>A0A1Y2HY91</accession>
<feature type="transmembrane region" description="Helical" evidence="9">
    <location>
        <begin position="99"/>
        <end position="125"/>
    </location>
</feature>
<protein>
    <recommendedName>
        <fullName evidence="3">beta-N-acetylhexosaminidase</fullName>
        <ecNumber evidence="3">3.2.1.52</ecNumber>
    </recommendedName>
</protein>
<dbReference type="EMBL" id="MCFL01000005">
    <property type="protein sequence ID" value="ORZ39578.1"/>
    <property type="molecule type" value="Genomic_DNA"/>
</dbReference>
<evidence type="ECO:0000313" key="13">
    <source>
        <dbReference type="Proteomes" id="UP000193411"/>
    </source>
</evidence>
<gene>
    <name evidence="12" type="ORF">BCR44DRAFT_1426805</name>
</gene>
<keyword evidence="9" id="KW-0472">Membrane</keyword>
<dbReference type="GO" id="GO:0005975">
    <property type="term" value="P:carbohydrate metabolic process"/>
    <property type="evidence" value="ECO:0007669"/>
    <property type="project" value="InterPro"/>
</dbReference>